<dbReference type="PANTHER" id="PTHR24559">
    <property type="entry name" value="TRANSPOSON TY3-I GAG-POL POLYPROTEIN"/>
    <property type="match status" value="1"/>
</dbReference>
<feature type="compositionally biased region" description="Polar residues" evidence="1">
    <location>
        <begin position="38"/>
        <end position="53"/>
    </location>
</feature>
<feature type="region of interest" description="Disordered" evidence="1">
    <location>
        <begin position="139"/>
        <end position="222"/>
    </location>
</feature>
<dbReference type="FunFam" id="3.30.70.270:FF:000020">
    <property type="entry name" value="Transposon Tf2-6 polyprotein-like Protein"/>
    <property type="match status" value="1"/>
</dbReference>
<comment type="caution">
    <text evidence="3">The sequence shown here is derived from an EMBL/GenBank/DDBJ whole genome shotgun (WGS) entry which is preliminary data.</text>
</comment>
<dbReference type="InterPro" id="IPR053134">
    <property type="entry name" value="RNA-dir_DNA_polymerase"/>
</dbReference>
<dbReference type="GO" id="GO:0006508">
    <property type="term" value="P:proteolysis"/>
    <property type="evidence" value="ECO:0007669"/>
    <property type="project" value="InterPro"/>
</dbReference>
<feature type="compositionally biased region" description="Basic and acidic residues" evidence="1">
    <location>
        <begin position="156"/>
        <end position="168"/>
    </location>
</feature>
<reference evidence="3" key="1">
    <citation type="journal article" date="2022" name="Cell">
        <title>Repeat-based holocentromeres influence genome architecture and karyotype evolution.</title>
        <authorList>
            <person name="Hofstatter P.G."/>
            <person name="Thangavel G."/>
            <person name="Lux T."/>
            <person name="Neumann P."/>
            <person name="Vondrak T."/>
            <person name="Novak P."/>
            <person name="Zhang M."/>
            <person name="Costa L."/>
            <person name="Castellani M."/>
            <person name="Scott A."/>
            <person name="Toegelov H."/>
            <person name="Fuchs J."/>
            <person name="Mata-Sucre Y."/>
            <person name="Dias Y."/>
            <person name="Vanzela A.L.L."/>
            <person name="Huettel B."/>
            <person name="Almeida C.C.S."/>
            <person name="Simkova H."/>
            <person name="Souza G."/>
            <person name="Pedrosa-Harand A."/>
            <person name="Macas J."/>
            <person name="Mayer K.F.X."/>
            <person name="Houben A."/>
            <person name="Marques A."/>
        </authorList>
    </citation>
    <scope>NUCLEOTIDE SEQUENCE</scope>
    <source>
        <strain evidence="3">RhyBre1mFocal</strain>
    </source>
</reference>
<dbReference type="Pfam" id="PF09668">
    <property type="entry name" value="Asp_protease"/>
    <property type="match status" value="1"/>
</dbReference>
<dbReference type="Gene3D" id="3.30.70.270">
    <property type="match status" value="2"/>
</dbReference>
<dbReference type="SUPFAM" id="SSF50630">
    <property type="entry name" value="Acid proteases"/>
    <property type="match status" value="1"/>
</dbReference>
<dbReference type="Gene3D" id="2.40.70.10">
    <property type="entry name" value="Acid Proteases"/>
    <property type="match status" value="1"/>
</dbReference>
<feature type="compositionally biased region" description="Polar residues" evidence="1">
    <location>
        <begin position="1"/>
        <end position="15"/>
    </location>
</feature>
<dbReference type="CDD" id="cd00303">
    <property type="entry name" value="retropepsin_like"/>
    <property type="match status" value="1"/>
</dbReference>
<dbReference type="GO" id="GO:0004190">
    <property type="term" value="F:aspartic-type endopeptidase activity"/>
    <property type="evidence" value="ECO:0007669"/>
    <property type="project" value="InterPro"/>
</dbReference>
<feature type="compositionally biased region" description="Low complexity" evidence="1">
    <location>
        <begin position="25"/>
        <end position="37"/>
    </location>
</feature>
<evidence type="ECO:0000313" key="3">
    <source>
        <dbReference type="EMBL" id="KAJ1694699.1"/>
    </source>
</evidence>
<name>A0A9Q0CJQ7_9POAL</name>
<keyword evidence="4" id="KW-1185">Reference proteome</keyword>
<dbReference type="Proteomes" id="UP001151287">
    <property type="component" value="Unassembled WGS sequence"/>
</dbReference>
<dbReference type="EMBL" id="JAMQYH010000003">
    <property type="protein sequence ID" value="KAJ1694699.1"/>
    <property type="molecule type" value="Genomic_DNA"/>
</dbReference>
<dbReference type="InterPro" id="IPR021109">
    <property type="entry name" value="Peptidase_aspartic_dom_sf"/>
</dbReference>
<accession>A0A9Q0CJQ7</accession>
<dbReference type="InterPro" id="IPR019103">
    <property type="entry name" value="Peptidase_aspartic_DDI1-type"/>
</dbReference>
<feature type="compositionally biased region" description="Basic and acidic residues" evidence="1">
    <location>
        <begin position="208"/>
        <end position="220"/>
    </location>
</feature>
<dbReference type="InterPro" id="IPR000477">
    <property type="entry name" value="RT_dom"/>
</dbReference>
<dbReference type="InterPro" id="IPR043128">
    <property type="entry name" value="Rev_trsase/Diguanyl_cyclase"/>
</dbReference>
<dbReference type="Pfam" id="PF00078">
    <property type="entry name" value="RVT_1"/>
    <property type="match status" value="1"/>
</dbReference>
<protein>
    <recommendedName>
        <fullName evidence="2">Reverse transcriptase domain-containing protein</fullName>
    </recommendedName>
</protein>
<feature type="domain" description="Reverse transcriptase" evidence="2">
    <location>
        <begin position="673"/>
        <end position="870"/>
    </location>
</feature>
<evidence type="ECO:0000313" key="4">
    <source>
        <dbReference type="Proteomes" id="UP001151287"/>
    </source>
</evidence>
<dbReference type="OrthoDB" id="674712at2759"/>
<dbReference type="SUPFAM" id="SSF56672">
    <property type="entry name" value="DNA/RNA polymerases"/>
    <property type="match status" value="1"/>
</dbReference>
<proteinExistence type="predicted"/>
<feature type="region of interest" description="Disordered" evidence="1">
    <location>
        <begin position="104"/>
        <end position="127"/>
    </location>
</feature>
<dbReference type="PROSITE" id="PS50878">
    <property type="entry name" value="RT_POL"/>
    <property type="match status" value="1"/>
</dbReference>
<gene>
    <name evidence="3" type="ORF">LUZ63_011397</name>
</gene>
<evidence type="ECO:0000259" key="2">
    <source>
        <dbReference type="PROSITE" id="PS50878"/>
    </source>
</evidence>
<feature type="region of interest" description="Disordered" evidence="1">
    <location>
        <begin position="1"/>
        <end position="58"/>
    </location>
</feature>
<evidence type="ECO:0000256" key="1">
    <source>
        <dbReference type="SAM" id="MobiDB-lite"/>
    </source>
</evidence>
<dbReference type="Gene3D" id="3.10.10.10">
    <property type="entry name" value="HIV Type 1 Reverse Transcriptase, subunit A, domain 1"/>
    <property type="match status" value="1"/>
</dbReference>
<sequence>MNNPNFKDNAQNQTMPRPYFPRKPQQPVQNRQPNNNPTTFRNATFDNNRNPNYQRKPFVPYVPPVVENFMHETGKWNQSVAEKLDKFEDGLKSLTRLEQMMEAHFSQPGPSQRAPGQLPSQPEANPRGEIKAISLRSGTRYEGPQPAADSAQETPLCDRTEPPCDRTKGPSQTSPEKPVSARSEPTPVRSEPVLCDRTDSRATAQGQKKAEKRGPVEPDPRFIPPVPFPQRLAQNKADRGFKSFLQMLKQLQITIPFTDAITQIPTYAKYLKDIISNKRPLEDLKTVRLTEQCSAVLRSEMPAKMDDPGKYTIPCTIGKATIKKALCDMGASVSLMPRTVFEKIGVGELKNTRMTLQLADSSVRLPLGVIEDVPVQVGKFYVPGDFVVMEMEEDKEVPIILGRPFLRTAGAFMDARDGKLILRIGGETIEFPIDKAMKYPNQLDTCCMIEGIDQPGDEMLGDQYNEALRYLKTFLSEMQEGIEEKDLMLDAIRGQIVHRDLYAVAPDPCAVAPDPCAVAQDSLDLTDDETEGQTEELEPCAVAPDPCAVAQHSQGEIFMAEIAQNTADPAPQAVELKPLPDSLRYEFLGPNETCPVIVNADLELEQTERLLAELRARRKAIGYSIGDLKGIHPSICTHRILLEDDHKPTVEGQRRLNPNLKEVVKKEILKLLDAGIIYPISDSKWVSPVHVVPKKGGTTVVKNDKEEEIQTRMATGWRMCIDYRKLNAATRKDHFPLPFVDQLFERLANHSFFCYLDGFSGFFQIPIHPLDQEKTTFTCPYGTYAYRRMPFGLCNAPATFQRAMMAIFSDFLEKEMEVFMDDFSVYGTSFDSCLTNLSRVLKRCEEVNLVLNWEKCHFMVQRGVVLGHVVTANGIEVDKAKVEVIEKLGVPTCVKDVRSFLGHAGFYRRFIKDFSKIAKPLTNLLIKDREFHINEECIQSFQRLKDALVSAPILQPP</sequence>
<dbReference type="AlphaFoldDB" id="A0A9Q0CJQ7"/>
<organism evidence="3 4">
    <name type="scientific">Rhynchospora breviuscula</name>
    <dbReference type="NCBI Taxonomy" id="2022672"/>
    <lineage>
        <taxon>Eukaryota</taxon>
        <taxon>Viridiplantae</taxon>
        <taxon>Streptophyta</taxon>
        <taxon>Embryophyta</taxon>
        <taxon>Tracheophyta</taxon>
        <taxon>Spermatophyta</taxon>
        <taxon>Magnoliopsida</taxon>
        <taxon>Liliopsida</taxon>
        <taxon>Poales</taxon>
        <taxon>Cyperaceae</taxon>
        <taxon>Cyperoideae</taxon>
        <taxon>Rhynchosporeae</taxon>
        <taxon>Rhynchospora</taxon>
    </lineage>
</organism>
<dbReference type="PANTHER" id="PTHR24559:SF444">
    <property type="entry name" value="REVERSE TRANSCRIPTASE DOMAIN-CONTAINING PROTEIN"/>
    <property type="match status" value="1"/>
</dbReference>
<dbReference type="InterPro" id="IPR043502">
    <property type="entry name" value="DNA/RNA_pol_sf"/>
</dbReference>
<dbReference type="CDD" id="cd01647">
    <property type="entry name" value="RT_LTR"/>
    <property type="match status" value="1"/>
</dbReference>